<comment type="caution">
    <text evidence="1">The sequence shown here is derived from an EMBL/GenBank/DDBJ whole genome shotgun (WGS) entry which is preliminary data.</text>
</comment>
<name>A0ABW5W479_9PSEU</name>
<sequence>MHFGHPDLCDLDEAVLHQTPFPMRHAATSDVRFFDRYWLSAADPHGKAAFIAGLGVYKNTGSCDGYIAIQSGTRQHNARFARPLDDDRDTMTVGDIRISVEEPFRRIRLVAEPVSSPLAADLTWTSSFPPHLEAHHFDAPAGRTMQDMTRYDQVGRWNGWIDHGDGRIEVDNWWGARDHSWGLRPGVGGFEKSHGDPSMKADMPTAPRKSMLHLVLFAEAGDNFLALQYRENAEGRRLALDGELIGRDGVRRRVGDLDADITFVEGSRAYSHVKLDVTMEDGTSLAVEAEPLMHAWAYSGTGYDGGYRDGRGLGAWRGTLAEYDVYEYVPPEGVLLDGRPVQPGHREQPVTVSIDGAPGMGHCPIITRGTLPRRGVGG</sequence>
<accession>A0ABW5W479</accession>
<gene>
    <name evidence="1" type="ORF">ACFS2C_02855</name>
</gene>
<evidence type="ECO:0000313" key="2">
    <source>
        <dbReference type="Proteomes" id="UP001597478"/>
    </source>
</evidence>
<evidence type="ECO:0000313" key="1">
    <source>
        <dbReference type="EMBL" id="MFD2798330.1"/>
    </source>
</evidence>
<reference evidence="2" key="1">
    <citation type="journal article" date="2019" name="Int. J. Syst. Evol. Microbiol.">
        <title>The Global Catalogue of Microorganisms (GCM) 10K type strain sequencing project: providing services to taxonomists for standard genome sequencing and annotation.</title>
        <authorList>
            <consortium name="The Broad Institute Genomics Platform"/>
            <consortium name="The Broad Institute Genome Sequencing Center for Infectious Disease"/>
            <person name="Wu L."/>
            <person name="Ma J."/>
        </authorList>
    </citation>
    <scope>NUCLEOTIDE SEQUENCE [LARGE SCALE GENOMIC DNA]</scope>
    <source>
        <strain evidence="2">IBRC-M 10906</strain>
    </source>
</reference>
<dbReference type="RefSeq" id="WP_377383865.1">
    <property type="nucleotide sequence ID" value="NZ_JBHSAN010000001.1"/>
</dbReference>
<dbReference type="Proteomes" id="UP001597478">
    <property type="component" value="Unassembled WGS sequence"/>
</dbReference>
<keyword evidence="2" id="KW-1185">Reference proteome</keyword>
<dbReference type="EMBL" id="JBHUOF010000003">
    <property type="protein sequence ID" value="MFD2798330.1"/>
    <property type="molecule type" value="Genomic_DNA"/>
</dbReference>
<protein>
    <submittedName>
        <fullName evidence="1">Uncharacterized protein</fullName>
    </submittedName>
</protein>
<proteinExistence type="predicted"/>
<organism evidence="1 2">
    <name type="scientific">Prauserella oleivorans</name>
    <dbReference type="NCBI Taxonomy" id="1478153"/>
    <lineage>
        <taxon>Bacteria</taxon>
        <taxon>Bacillati</taxon>
        <taxon>Actinomycetota</taxon>
        <taxon>Actinomycetes</taxon>
        <taxon>Pseudonocardiales</taxon>
        <taxon>Pseudonocardiaceae</taxon>
        <taxon>Prauserella</taxon>
    </lineage>
</organism>